<gene>
    <name evidence="1" type="ORF">EV356DRAFT_201944</name>
</gene>
<keyword evidence="2" id="KW-1185">Reference proteome</keyword>
<name>A0A6A6H7G6_VIRVR</name>
<evidence type="ECO:0000313" key="2">
    <source>
        <dbReference type="Proteomes" id="UP000800092"/>
    </source>
</evidence>
<dbReference type="EMBL" id="ML991806">
    <property type="protein sequence ID" value="KAF2233463.1"/>
    <property type="molecule type" value="Genomic_DNA"/>
</dbReference>
<organism evidence="1 2">
    <name type="scientific">Viridothelium virens</name>
    <name type="common">Speckled blister lichen</name>
    <name type="synonym">Trypethelium virens</name>
    <dbReference type="NCBI Taxonomy" id="1048519"/>
    <lineage>
        <taxon>Eukaryota</taxon>
        <taxon>Fungi</taxon>
        <taxon>Dikarya</taxon>
        <taxon>Ascomycota</taxon>
        <taxon>Pezizomycotina</taxon>
        <taxon>Dothideomycetes</taxon>
        <taxon>Dothideomycetes incertae sedis</taxon>
        <taxon>Trypetheliales</taxon>
        <taxon>Trypetheliaceae</taxon>
        <taxon>Viridothelium</taxon>
    </lineage>
</organism>
<accession>A0A6A6H7G6</accession>
<sequence>MEWTVMRSGCQLSIYMSLVEKPITVDGIPEETKAKPASFCKLRRLFHLWGSFNPYGSTKCVVIVVSLAFRAIKEVGTQSYELGPACTSLAGLTFATAVAGVLKTGEESISIAADMRLTELKSSGNNARRKLNESEKR</sequence>
<proteinExistence type="predicted"/>
<evidence type="ECO:0000313" key="1">
    <source>
        <dbReference type="EMBL" id="KAF2233463.1"/>
    </source>
</evidence>
<protein>
    <submittedName>
        <fullName evidence="1">Uncharacterized protein</fullName>
    </submittedName>
</protein>
<reference evidence="1" key="1">
    <citation type="journal article" date="2020" name="Stud. Mycol.">
        <title>101 Dothideomycetes genomes: a test case for predicting lifestyles and emergence of pathogens.</title>
        <authorList>
            <person name="Haridas S."/>
            <person name="Albert R."/>
            <person name="Binder M."/>
            <person name="Bloem J."/>
            <person name="Labutti K."/>
            <person name="Salamov A."/>
            <person name="Andreopoulos B."/>
            <person name="Baker S."/>
            <person name="Barry K."/>
            <person name="Bills G."/>
            <person name="Bluhm B."/>
            <person name="Cannon C."/>
            <person name="Castanera R."/>
            <person name="Culley D."/>
            <person name="Daum C."/>
            <person name="Ezra D."/>
            <person name="Gonzalez J."/>
            <person name="Henrissat B."/>
            <person name="Kuo A."/>
            <person name="Liang C."/>
            <person name="Lipzen A."/>
            <person name="Lutzoni F."/>
            <person name="Magnuson J."/>
            <person name="Mondo S."/>
            <person name="Nolan M."/>
            <person name="Ohm R."/>
            <person name="Pangilinan J."/>
            <person name="Park H.-J."/>
            <person name="Ramirez L."/>
            <person name="Alfaro M."/>
            <person name="Sun H."/>
            <person name="Tritt A."/>
            <person name="Yoshinaga Y."/>
            <person name="Zwiers L.-H."/>
            <person name="Turgeon B."/>
            <person name="Goodwin S."/>
            <person name="Spatafora J."/>
            <person name="Crous P."/>
            <person name="Grigoriev I."/>
        </authorList>
    </citation>
    <scope>NUCLEOTIDE SEQUENCE</scope>
    <source>
        <strain evidence="1">Tuck. ex Michener</strain>
    </source>
</reference>
<dbReference type="Proteomes" id="UP000800092">
    <property type="component" value="Unassembled WGS sequence"/>
</dbReference>
<dbReference type="AlphaFoldDB" id="A0A6A6H7G6"/>